<evidence type="ECO:0000313" key="13">
    <source>
        <dbReference type="Proteomes" id="UP000005408"/>
    </source>
</evidence>
<evidence type="ECO:0000256" key="3">
    <source>
        <dbReference type="ARBA" id="ARBA00012115"/>
    </source>
</evidence>
<feature type="binding site" evidence="8">
    <location>
        <position position="233"/>
    </location>
    <ligand>
        <name>Mg(2+)</name>
        <dbReference type="ChEBI" id="CHEBI:18420"/>
        <label>1</label>
    </ligand>
</feature>
<feature type="domain" description="Endonuclease/exonuclease/phosphatase" evidence="11">
    <location>
        <begin position="13"/>
        <end position="234"/>
    </location>
</feature>
<dbReference type="InterPro" id="IPR036691">
    <property type="entry name" value="Endo/exonu/phosph_ase_sf"/>
</dbReference>
<feature type="signal peptide" evidence="10">
    <location>
        <begin position="1"/>
        <end position="18"/>
    </location>
</feature>
<feature type="binding site" evidence="8">
    <location>
        <position position="234"/>
    </location>
    <ligand>
        <name>Mg(2+)</name>
        <dbReference type="ChEBI" id="CHEBI:18420"/>
        <label>1</label>
    </ligand>
</feature>
<feature type="site" description="Important for catalytic activity" evidence="9">
    <location>
        <position position="209"/>
    </location>
</feature>
<accession>A0A8W8MEK6</accession>
<evidence type="ECO:0000259" key="11">
    <source>
        <dbReference type="Pfam" id="PF03372"/>
    </source>
</evidence>
<comment type="similarity">
    <text evidence="2">Belongs to the DNA repair enzymes AP/ExoA family.</text>
</comment>
<keyword evidence="6 8" id="KW-0460">Magnesium</keyword>
<dbReference type="GO" id="GO:0006284">
    <property type="term" value="P:base-excision repair"/>
    <property type="evidence" value="ECO:0007669"/>
    <property type="project" value="TreeGrafter"/>
</dbReference>
<feature type="active site" description="Proton donor/acceptor" evidence="7">
    <location>
        <position position="145"/>
    </location>
</feature>
<evidence type="ECO:0000256" key="1">
    <source>
        <dbReference type="ARBA" id="ARBA00000493"/>
    </source>
</evidence>
<feature type="binding site" evidence="8">
    <location>
        <position position="44"/>
    </location>
    <ligand>
        <name>Mg(2+)</name>
        <dbReference type="ChEBI" id="CHEBI:18420"/>
        <label>1</label>
    </ligand>
</feature>
<evidence type="ECO:0000256" key="8">
    <source>
        <dbReference type="PIRSR" id="PIRSR604808-2"/>
    </source>
</evidence>
<comment type="catalytic activity">
    <reaction evidence="1">
        <text>Exonucleolytic cleavage in the 3'- to 5'-direction to yield nucleoside 5'-phosphates.</text>
        <dbReference type="EC" id="3.1.11.2"/>
    </reaction>
</comment>
<dbReference type="Pfam" id="PF03372">
    <property type="entry name" value="Exo_endo_phos"/>
    <property type="match status" value="1"/>
</dbReference>
<proteinExistence type="inferred from homology"/>
<evidence type="ECO:0000256" key="6">
    <source>
        <dbReference type="ARBA" id="ARBA00022842"/>
    </source>
</evidence>
<dbReference type="PANTHER" id="PTHR22748">
    <property type="entry name" value="AP ENDONUCLEASE"/>
    <property type="match status" value="1"/>
</dbReference>
<feature type="active site" evidence="7">
    <location>
        <position position="115"/>
    </location>
</feature>
<evidence type="ECO:0000256" key="5">
    <source>
        <dbReference type="ARBA" id="ARBA00022801"/>
    </source>
</evidence>
<evidence type="ECO:0000256" key="9">
    <source>
        <dbReference type="PIRSR" id="PIRSR604808-3"/>
    </source>
</evidence>
<dbReference type="EnsemblMetazoa" id="G33439.1">
    <property type="protein sequence ID" value="G33439.1:cds"/>
    <property type="gene ID" value="G33439"/>
</dbReference>
<sequence length="277" mass="32823">ITIFILAMVFITSWNCNGLVNIDKMKMVFSLFNERKYDIVALQETHWKDDFIDNYKHLWNGVIYHNSVNVSSKGVAFLIRNDIKSNIEMVNGFDGRFLHVKYKENDNKYDIINVYAPNDVRERVMFLKNITNVMPRSTELIIMGDFNNTLAEIDRCGKTVHKYDQSYKALTDMMTEHDVVDIWRQRNERKKVFSRKVIREGMLVQSRIDFILIAKILCVYVRNIFYVETTMSDHSMIVMNFNTEVCERGPGVWIHNNLLLYDEMYVNKVQELIEKEK</sequence>
<dbReference type="Gene3D" id="3.60.10.10">
    <property type="entry name" value="Endonuclease/exonuclease/phosphatase"/>
    <property type="match status" value="1"/>
</dbReference>
<dbReference type="GO" id="GO:0005634">
    <property type="term" value="C:nucleus"/>
    <property type="evidence" value="ECO:0007669"/>
    <property type="project" value="TreeGrafter"/>
</dbReference>
<dbReference type="GO" id="GO:0046872">
    <property type="term" value="F:metal ion binding"/>
    <property type="evidence" value="ECO:0007669"/>
    <property type="project" value="UniProtKB-KW"/>
</dbReference>
<evidence type="ECO:0000256" key="4">
    <source>
        <dbReference type="ARBA" id="ARBA00022723"/>
    </source>
</evidence>
<keyword evidence="13" id="KW-1185">Reference proteome</keyword>
<dbReference type="InterPro" id="IPR004808">
    <property type="entry name" value="AP_endonuc_1"/>
</dbReference>
<dbReference type="GO" id="GO:0008311">
    <property type="term" value="F:double-stranded DNA 3'-5' DNA exonuclease activity"/>
    <property type="evidence" value="ECO:0007669"/>
    <property type="project" value="UniProtKB-EC"/>
</dbReference>
<dbReference type="AlphaFoldDB" id="A0A8W8MEK6"/>
<dbReference type="PANTHER" id="PTHR22748:SF4">
    <property type="entry name" value="DNA-(APURINIC OR APYRIMIDINIC SITE) ENDONUCLEASE 2"/>
    <property type="match status" value="1"/>
</dbReference>
<feature type="binding site" evidence="8">
    <location>
        <position position="147"/>
    </location>
    <ligand>
        <name>Mg(2+)</name>
        <dbReference type="ChEBI" id="CHEBI:18420"/>
        <label>1</label>
    </ligand>
</feature>
<evidence type="ECO:0000256" key="10">
    <source>
        <dbReference type="SAM" id="SignalP"/>
    </source>
</evidence>
<feature type="site" description="Transition state stabilizer" evidence="9">
    <location>
        <position position="147"/>
    </location>
</feature>
<feature type="binding site" evidence="8">
    <location>
        <position position="145"/>
    </location>
    <ligand>
        <name>Mg(2+)</name>
        <dbReference type="ChEBI" id="CHEBI:18420"/>
        <label>1</label>
    </ligand>
</feature>
<organism evidence="12 13">
    <name type="scientific">Magallana gigas</name>
    <name type="common">Pacific oyster</name>
    <name type="synonym">Crassostrea gigas</name>
    <dbReference type="NCBI Taxonomy" id="29159"/>
    <lineage>
        <taxon>Eukaryota</taxon>
        <taxon>Metazoa</taxon>
        <taxon>Spiralia</taxon>
        <taxon>Lophotrochozoa</taxon>
        <taxon>Mollusca</taxon>
        <taxon>Bivalvia</taxon>
        <taxon>Autobranchia</taxon>
        <taxon>Pteriomorphia</taxon>
        <taxon>Ostreida</taxon>
        <taxon>Ostreoidea</taxon>
        <taxon>Ostreidae</taxon>
        <taxon>Magallana</taxon>
    </lineage>
</organism>
<keyword evidence="5" id="KW-0378">Hydrolase</keyword>
<dbReference type="EC" id="3.1.11.2" evidence="3"/>
<dbReference type="SUPFAM" id="SSF56219">
    <property type="entry name" value="DNase I-like"/>
    <property type="match status" value="1"/>
</dbReference>
<dbReference type="CDD" id="cd09076">
    <property type="entry name" value="L1-EN"/>
    <property type="match status" value="1"/>
</dbReference>
<evidence type="ECO:0000313" key="12">
    <source>
        <dbReference type="EnsemblMetazoa" id="G33439.1:cds"/>
    </source>
</evidence>
<reference evidence="12" key="1">
    <citation type="submission" date="2022-08" db="UniProtKB">
        <authorList>
            <consortium name="EnsemblMetazoa"/>
        </authorList>
    </citation>
    <scope>IDENTIFICATION</scope>
    <source>
        <strain evidence="12">05x7-T-G4-1.051#20</strain>
    </source>
</reference>
<feature type="chain" id="PRO_5036489589" description="exodeoxyribonuclease III" evidence="10">
    <location>
        <begin position="19"/>
        <end position="277"/>
    </location>
</feature>
<dbReference type="GO" id="GO:0008081">
    <property type="term" value="F:phosphoric diester hydrolase activity"/>
    <property type="evidence" value="ECO:0007669"/>
    <property type="project" value="TreeGrafter"/>
</dbReference>
<protein>
    <recommendedName>
        <fullName evidence="3">exodeoxyribonuclease III</fullName>
        <ecNumber evidence="3">3.1.11.2</ecNumber>
    </recommendedName>
</protein>
<keyword evidence="4 8" id="KW-0479">Metal-binding</keyword>
<keyword evidence="8" id="KW-0464">Manganese</keyword>
<feature type="binding site" evidence="8">
    <location>
        <position position="15"/>
    </location>
    <ligand>
        <name>Mg(2+)</name>
        <dbReference type="ChEBI" id="CHEBI:18420"/>
        <label>1</label>
    </ligand>
</feature>
<feature type="site" description="Interaction with DNA substrate" evidence="9">
    <location>
        <position position="234"/>
    </location>
</feature>
<evidence type="ECO:0000256" key="2">
    <source>
        <dbReference type="ARBA" id="ARBA00007092"/>
    </source>
</evidence>
<evidence type="ECO:0000256" key="7">
    <source>
        <dbReference type="PIRSR" id="PIRSR604808-1"/>
    </source>
</evidence>
<feature type="active site" description="Proton acceptor" evidence="7">
    <location>
        <position position="234"/>
    </location>
</feature>
<comment type="cofactor">
    <cofactor evidence="8">
        <name>Mg(2+)</name>
        <dbReference type="ChEBI" id="CHEBI:18420"/>
    </cofactor>
    <cofactor evidence="8">
        <name>Mn(2+)</name>
        <dbReference type="ChEBI" id="CHEBI:29035"/>
    </cofactor>
    <text evidence="8">Probably binds two magnesium or manganese ions per subunit.</text>
</comment>
<keyword evidence="10" id="KW-0732">Signal</keyword>
<dbReference type="Proteomes" id="UP000005408">
    <property type="component" value="Unassembled WGS sequence"/>
</dbReference>
<dbReference type="InterPro" id="IPR005135">
    <property type="entry name" value="Endo/exonuclease/phosphatase"/>
</dbReference>
<dbReference type="GO" id="GO:0003906">
    <property type="term" value="F:DNA-(apurinic or apyrimidinic site) endonuclease activity"/>
    <property type="evidence" value="ECO:0007669"/>
    <property type="project" value="TreeGrafter"/>
</dbReference>
<name>A0A8W8MEK6_MAGGI</name>